<keyword evidence="2" id="KW-0575">Peroxidase</keyword>
<dbReference type="Gene3D" id="3.40.30.10">
    <property type="entry name" value="Glutaredoxin"/>
    <property type="match status" value="1"/>
</dbReference>
<comment type="similarity">
    <text evidence="1">Belongs to the glutathione peroxidase family.</text>
</comment>
<dbReference type="Proteomes" id="UP000264820">
    <property type="component" value="Unplaced"/>
</dbReference>
<dbReference type="SUPFAM" id="SSF52833">
    <property type="entry name" value="Thioredoxin-like"/>
    <property type="match status" value="1"/>
</dbReference>
<reference evidence="4" key="2">
    <citation type="submission" date="2025-09" db="UniProtKB">
        <authorList>
            <consortium name="Ensembl"/>
        </authorList>
    </citation>
    <scope>IDENTIFICATION</scope>
</reference>
<dbReference type="STRING" id="109280.ENSHCOP00000013167"/>
<accession>A0A3Q2YID4</accession>
<evidence type="ECO:0000256" key="3">
    <source>
        <dbReference type="ARBA" id="ARBA00023002"/>
    </source>
</evidence>
<dbReference type="InterPro" id="IPR036249">
    <property type="entry name" value="Thioredoxin-like_sf"/>
</dbReference>
<proteinExistence type="inferred from homology"/>
<dbReference type="AlphaFoldDB" id="A0A3Q2YID4"/>
<reference evidence="4" key="1">
    <citation type="submission" date="2025-08" db="UniProtKB">
        <authorList>
            <consortium name="Ensembl"/>
        </authorList>
    </citation>
    <scope>IDENTIFICATION</scope>
</reference>
<dbReference type="GO" id="GO:0006979">
    <property type="term" value="P:response to oxidative stress"/>
    <property type="evidence" value="ECO:0007669"/>
    <property type="project" value="InterPro"/>
</dbReference>
<dbReference type="PROSITE" id="PS51355">
    <property type="entry name" value="GLUTATHIONE_PEROXID_3"/>
    <property type="match status" value="1"/>
</dbReference>
<dbReference type="GeneTree" id="ENSGT00940000177206"/>
<evidence type="ECO:0000313" key="5">
    <source>
        <dbReference type="Proteomes" id="UP000264820"/>
    </source>
</evidence>
<organism evidence="4 5">
    <name type="scientific">Hippocampus comes</name>
    <name type="common">Tiger tail seahorse</name>
    <dbReference type="NCBI Taxonomy" id="109280"/>
    <lineage>
        <taxon>Eukaryota</taxon>
        <taxon>Metazoa</taxon>
        <taxon>Chordata</taxon>
        <taxon>Craniata</taxon>
        <taxon>Vertebrata</taxon>
        <taxon>Euteleostomi</taxon>
        <taxon>Actinopterygii</taxon>
        <taxon>Neopterygii</taxon>
        <taxon>Teleostei</taxon>
        <taxon>Neoteleostei</taxon>
        <taxon>Acanthomorphata</taxon>
        <taxon>Syngnathiaria</taxon>
        <taxon>Syngnathiformes</taxon>
        <taxon>Syngnathoidei</taxon>
        <taxon>Syngnathidae</taxon>
        <taxon>Hippocampus</taxon>
    </lineage>
</organism>
<evidence type="ECO:0008006" key="6">
    <source>
        <dbReference type="Google" id="ProtNLM"/>
    </source>
</evidence>
<keyword evidence="3" id="KW-0560">Oxidoreductase</keyword>
<dbReference type="InterPro" id="IPR000889">
    <property type="entry name" value="Glutathione_peroxidase"/>
</dbReference>
<protein>
    <recommendedName>
        <fullName evidence="6">Glutathione peroxidase</fullName>
    </recommendedName>
</protein>
<evidence type="ECO:0000313" key="4">
    <source>
        <dbReference type="Ensembl" id="ENSHCOP00000013167.1"/>
    </source>
</evidence>
<sequence length="97" mass="10851">MRFSGPRPKASCNIFLEKSRETAREAVAICHCKCCHHKAHPVARERGEEVGKGWRCDVWNMANKSIYDFSAETLDGVTVPLGDFRGKVLLVVNVATF</sequence>
<name>A0A3Q2YID4_HIPCM</name>
<dbReference type="GO" id="GO:0004601">
    <property type="term" value="F:peroxidase activity"/>
    <property type="evidence" value="ECO:0007669"/>
    <property type="project" value="UniProtKB-KW"/>
</dbReference>
<evidence type="ECO:0000256" key="2">
    <source>
        <dbReference type="ARBA" id="ARBA00022559"/>
    </source>
</evidence>
<evidence type="ECO:0000256" key="1">
    <source>
        <dbReference type="ARBA" id="ARBA00006926"/>
    </source>
</evidence>
<dbReference type="Ensembl" id="ENSHCOT00000020424.1">
    <property type="protein sequence ID" value="ENSHCOP00000013167.1"/>
    <property type="gene ID" value="ENSHCOG00000016294.1"/>
</dbReference>
<keyword evidence="5" id="KW-1185">Reference proteome</keyword>